<dbReference type="PANTHER" id="PTHR28008:SF1">
    <property type="entry name" value="DOMAIN PROTEIN, PUTATIVE (AFU_ORTHOLOGUE AFUA_3G10980)-RELATED"/>
    <property type="match status" value="1"/>
</dbReference>
<dbReference type="PATRIC" id="fig|1227457.3.peg.1361"/>
<protein>
    <submittedName>
        <fullName evidence="2">VanZ family protein</fullName>
    </submittedName>
</protein>
<dbReference type="EMBL" id="AOMF01000145">
    <property type="protein sequence ID" value="EMA54097.1"/>
    <property type="molecule type" value="Genomic_DNA"/>
</dbReference>
<keyword evidence="3" id="KW-1185">Reference proteome</keyword>
<evidence type="ECO:0000256" key="1">
    <source>
        <dbReference type="SAM" id="Phobius"/>
    </source>
</evidence>
<feature type="transmembrane region" description="Helical" evidence="1">
    <location>
        <begin position="75"/>
        <end position="96"/>
    </location>
</feature>
<dbReference type="PANTHER" id="PTHR28008">
    <property type="entry name" value="DOMAIN PROTEIN, PUTATIVE (AFU_ORTHOLOGUE AFUA_3G10980)-RELATED"/>
    <property type="match status" value="1"/>
</dbReference>
<gene>
    <name evidence="2" type="ORF">C451_07497</name>
</gene>
<keyword evidence="1" id="KW-0472">Membrane</keyword>
<evidence type="ECO:0000313" key="2">
    <source>
        <dbReference type="EMBL" id="EMA54097.1"/>
    </source>
</evidence>
<keyword evidence="1" id="KW-0812">Transmembrane</keyword>
<evidence type="ECO:0000313" key="3">
    <source>
        <dbReference type="Proteomes" id="UP000011680"/>
    </source>
</evidence>
<dbReference type="NCBIfam" id="NF037970">
    <property type="entry name" value="vanZ_1"/>
    <property type="match status" value="1"/>
</dbReference>
<feature type="transmembrane region" description="Helical" evidence="1">
    <location>
        <begin position="102"/>
        <end position="120"/>
    </location>
</feature>
<dbReference type="AlphaFoldDB" id="M0N832"/>
<dbReference type="Proteomes" id="UP000011680">
    <property type="component" value="Unassembled WGS sequence"/>
</dbReference>
<proteinExistence type="predicted"/>
<reference evidence="2 3" key="1">
    <citation type="journal article" date="2014" name="PLoS Genet.">
        <title>Phylogenetically driven sequencing of extremely halophilic archaea reveals strategies for static and dynamic osmo-response.</title>
        <authorList>
            <person name="Becker E.A."/>
            <person name="Seitzer P.M."/>
            <person name="Tritt A."/>
            <person name="Larsen D."/>
            <person name="Krusor M."/>
            <person name="Yao A.I."/>
            <person name="Wu D."/>
            <person name="Madern D."/>
            <person name="Eisen J.A."/>
            <person name="Darling A.E."/>
            <person name="Facciotti M.T."/>
        </authorList>
    </citation>
    <scope>NUCLEOTIDE SEQUENCE [LARGE SCALE GENOMIC DNA]</scope>
    <source>
        <strain evidence="2 3">JCM 13552</strain>
    </source>
</reference>
<accession>M0N832</accession>
<keyword evidence="1" id="KW-1133">Transmembrane helix</keyword>
<organism evidence="2 3">
    <name type="scientific">Halococcus thailandensis JCM 13552</name>
    <dbReference type="NCBI Taxonomy" id="1227457"/>
    <lineage>
        <taxon>Archaea</taxon>
        <taxon>Methanobacteriati</taxon>
        <taxon>Methanobacteriota</taxon>
        <taxon>Stenosarchaea group</taxon>
        <taxon>Halobacteria</taxon>
        <taxon>Halobacteriales</taxon>
        <taxon>Halococcaceae</taxon>
        <taxon>Halococcus</taxon>
    </lineage>
</organism>
<dbReference type="OrthoDB" id="214957at2157"/>
<sequence>MASPSVPLVDRRVRYALVVLVAGVVLVASVVEASGTPSVGPFGLVGMDKWSHALAYAGLTATLAYASIENGRARLALAVGLAVAFGIGIEIVQWPIAYRTASVADALADAIGACLLALGWRSLARYVRFGPIDESGTVR</sequence>
<dbReference type="RefSeq" id="WP_007739258.1">
    <property type="nucleotide sequence ID" value="NZ_AOMF01000145.1"/>
</dbReference>
<dbReference type="eggNOG" id="arCOG03232">
    <property type="taxonomic scope" value="Archaea"/>
</dbReference>
<comment type="caution">
    <text evidence="2">The sequence shown here is derived from an EMBL/GenBank/DDBJ whole genome shotgun (WGS) entry which is preliminary data.</text>
</comment>
<feature type="transmembrane region" description="Helical" evidence="1">
    <location>
        <begin position="49"/>
        <end position="68"/>
    </location>
</feature>
<name>M0N832_9EURY</name>